<evidence type="ECO:0000259" key="4">
    <source>
        <dbReference type="Pfam" id="PF22624"/>
    </source>
</evidence>
<protein>
    <submittedName>
        <fullName evidence="5">4'-phosphopantetheinyl transferase superfamily protein</fullName>
    </submittedName>
</protein>
<evidence type="ECO:0000256" key="1">
    <source>
        <dbReference type="ARBA" id="ARBA00010990"/>
    </source>
</evidence>
<dbReference type="Gene3D" id="3.90.470.20">
    <property type="entry name" value="4'-phosphopantetheinyl transferase domain"/>
    <property type="match status" value="2"/>
</dbReference>
<dbReference type="InterPro" id="IPR050559">
    <property type="entry name" value="P-Pant_transferase_sf"/>
</dbReference>
<organism evidence="5 6">
    <name type="scientific">Poritiphilus flavus</name>
    <dbReference type="NCBI Taxonomy" id="2697053"/>
    <lineage>
        <taxon>Bacteria</taxon>
        <taxon>Pseudomonadati</taxon>
        <taxon>Bacteroidota</taxon>
        <taxon>Flavobacteriia</taxon>
        <taxon>Flavobacteriales</taxon>
        <taxon>Flavobacteriaceae</taxon>
        <taxon>Poritiphilus</taxon>
    </lineage>
</organism>
<sequence length="237" mass="27507">MLSDLERNIAIIWILPFNDALPHLDLLKSTLSQAEVERSEKFKFTKDQHRFILTRGVLRTLLGKYLNTDPEAVEFEYSAYQKPSLHGNHSIQFNVGHSGSYAVLGFHRDTEIGVDVEFLNPELQPLSIAQNFFSSKEVERLGKFPKNEQIPAFYRCWTRKEAIIKALGTGLSFPLDAFAVSMEDDQEAELLETLWEADERVHWQMRSHRLDEEHLAAVAIRDRETEIRFKPWESTFL</sequence>
<evidence type="ECO:0000313" key="5">
    <source>
        <dbReference type="EMBL" id="NAS13232.1"/>
    </source>
</evidence>
<feature type="domain" description="4'-phosphopantetheinyl transferase" evidence="3">
    <location>
        <begin position="112"/>
        <end position="218"/>
    </location>
</feature>
<feature type="domain" description="4'-phosphopantetheinyl transferase N-terminal" evidence="4">
    <location>
        <begin position="25"/>
        <end position="104"/>
    </location>
</feature>
<dbReference type="PANTHER" id="PTHR12215">
    <property type="entry name" value="PHOSPHOPANTETHEINE TRANSFERASE"/>
    <property type="match status" value="1"/>
</dbReference>
<comment type="caution">
    <text evidence="5">The sequence shown here is derived from an EMBL/GenBank/DDBJ whole genome shotgun (WGS) entry which is preliminary data.</text>
</comment>
<dbReference type="SUPFAM" id="SSF56214">
    <property type="entry name" value="4'-phosphopantetheinyl transferase"/>
    <property type="match status" value="2"/>
</dbReference>
<dbReference type="InterPro" id="IPR037143">
    <property type="entry name" value="4-PPantetheinyl_Trfase_dom_sf"/>
</dbReference>
<dbReference type="PANTHER" id="PTHR12215:SF10">
    <property type="entry name" value="L-AMINOADIPATE-SEMIALDEHYDE DEHYDROGENASE-PHOSPHOPANTETHEINYL TRANSFERASE"/>
    <property type="match status" value="1"/>
</dbReference>
<comment type="similarity">
    <text evidence="1">Belongs to the P-Pant transferase superfamily. Gsp/Sfp/HetI/AcpT family.</text>
</comment>
<dbReference type="Proteomes" id="UP000475249">
    <property type="component" value="Unassembled WGS sequence"/>
</dbReference>
<reference evidence="5 6" key="1">
    <citation type="submission" date="2020-01" db="EMBL/GenBank/DDBJ databases">
        <title>Bacteria diversity of Porities sp.</title>
        <authorList>
            <person name="Wang G."/>
        </authorList>
    </citation>
    <scope>NUCLEOTIDE SEQUENCE [LARGE SCALE GENOMIC DNA]</scope>
    <source>
        <strain evidence="5 6">R33</strain>
    </source>
</reference>
<dbReference type="GO" id="GO:0000287">
    <property type="term" value="F:magnesium ion binding"/>
    <property type="evidence" value="ECO:0007669"/>
    <property type="project" value="InterPro"/>
</dbReference>
<proteinExistence type="inferred from homology"/>
<dbReference type="AlphaFoldDB" id="A0A6L9EF80"/>
<keyword evidence="2 5" id="KW-0808">Transferase</keyword>
<dbReference type="EMBL" id="WXYO01000006">
    <property type="protein sequence ID" value="NAS13232.1"/>
    <property type="molecule type" value="Genomic_DNA"/>
</dbReference>
<dbReference type="GO" id="GO:0008897">
    <property type="term" value="F:holo-[acyl-carrier-protein] synthase activity"/>
    <property type="evidence" value="ECO:0007669"/>
    <property type="project" value="InterPro"/>
</dbReference>
<dbReference type="RefSeq" id="WP_161436271.1">
    <property type="nucleotide sequence ID" value="NZ_WXYO01000006.1"/>
</dbReference>
<dbReference type="Pfam" id="PF01648">
    <property type="entry name" value="ACPS"/>
    <property type="match status" value="1"/>
</dbReference>
<dbReference type="InterPro" id="IPR055066">
    <property type="entry name" value="AASDHPPT_N"/>
</dbReference>
<evidence type="ECO:0000313" key="6">
    <source>
        <dbReference type="Proteomes" id="UP000475249"/>
    </source>
</evidence>
<dbReference type="InterPro" id="IPR008278">
    <property type="entry name" value="4-PPantetheinyl_Trfase_dom"/>
</dbReference>
<evidence type="ECO:0000256" key="2">
    <source>
        <dbReference type="ARBA" id="ARBA00022679"/>
    </source>
</evidence>
<gene>
    <name evidence="5" type="ORF">GTQ38_14540</name>
</gene>
<name>A0A6L9EF80_9FLAO</name>
<dbReference type="Pfam" id="PF22624">
    <property type="entry name" value="AASDHPPT_N"/>
    <property type="match status" value="1"/>
</dbReference>
<accession>A0A6L9EF80</accession>
<evidence type="ECO:0000259" key="3">
    <source>
        <dbReference type="Pfam" id="PF01648"/>
    </source>
</evidence>
<dbReference type="GO" id="GO:0019878">
    <property type="term" value="P:lysine biosynthetic process via aminoadipic acid"/>
    <property type="evidence" value="ECO:0007669"/>
    <property type="project" value="TreeGrafter"/>
</dbReference>
<dbReference type="GO" id="GO:0005829">
    <property type="term" value="C:cytosol"/>
    <property type="evidence" value="ECO:0007669"/>
    <property type="project" value="TreeGrafter"/>
</dbReference>
<keyword evidence="6" id="KW-1185">Reference proteome</keyword>